<dbReference type="EMBL" id="JBHMAG010000012">
    <property type="protein sequence ID" value="MFB9752720.1"/>
    <property type="molecule type" value="Genomic_DNA"/>
</dbReference>
<organism evidence="2 3">
    <name type="scientific">Paenibacillus hodogayensis</name>
    <dbReference type="NCBI Taxonomy" id="279208"/>
    <lineage>
        <taxon>Bacteria</taxon>
        <taxon>Bacillati</taxon>
        <taxon>Bacillota</taxon>
        <taxon>Bacilli</taxon>
        <taxon>Bacillales</taxon>
        <taxon>Paenibacillaceae</taxon>
        <taxon>Paenibacillus</taxon>
    </lineage>
</organism>
<reference evidence="2 3" key="1">
    <citation type="submission" date="2024-09" db="EMBL/GenBank/DDBJ databases">
        <authorList>
            <person name="Sun Q."/>
            <person name="Mori K."/>
        </authorList>
    </citation>
    <scope>NUCLEOTIDE SEQUENCE [LARGE SCALE GENOMIC DNA]</scope>
    <source>
        <strain evidence="2 3">JCM 12520</strain>
    </source>
</reference>
<feature type="transmembrane region" description="Helical" evidence="1">
    <location>
        <begin position="100"/>
        <end position="120"/>
    </location>
</feature>
<feature type="transmembrane region" description="Helical" evidence="1">
    <location>
        <begin position="38"/>
        <end position="55"/>
    </location>
</feature>
<evidence type="ECO:0000256" key="1">
    <source>
        <dbReference type="SAM" id="Phobius"/>
    </source>
</evidence>
<gene>
    <name evidence="2" type="ORF">ACFFNY_14235</name>
</gene>
<sequence length="126" mass="13794">MPVFLLVAGDLLVLYAFVIAGRQDHAMAFSLAASLETAFPFAIGWLAALAIVRTYRLRTVSSVGKAALYALLTCCIAVPLGLLLRSLWLGRLPNGSFAVVAFPLIASFMLIWRTLCVFLFRNRRSS</sequence>
<dbReference type="InterPro" id="IPR021414">
    <property type="entry name" value="DUF3054"/>
</dbReference>
<dbReference type="PANTHER" id="PTHR35283:SF3">
    <property type="entry name" value="T12C22.21 PROTEIN"/>
    <property type="match status" value="1"/>
</dbReference>
<proteinExistence type="predicted"/>
<dbReference type="RefSeq" id="WP_344903464.1">
    <property type="nucleotide sequence ID" value="NZ_BAAAYO010000001.1"/>
</dbReference>
<protein>
    <submittedName>
        <fullName evidence="2">DUF3054 domain-containing protein</fullName>
    </submittedName>
</protein>
<evidence type="ECO:0000313" key="2">
    <source>
        <dbReference type="EMBL" id="MFB9752720.1"/>
    </source>
</evidence>
<accession>A0ABV5VX53</accession>
<name>A0ABV5VX53_9BACL</name>
<feature type="transmembrane region" description="Helical" evidence="1">
    <location>
        <begin position="67"/>
        <end position="88"/>
    </location>
</feature>
<keyword evidence="1" id="KW-1133">Transmembrane helix</keyword>
<dbReference type="Pfam" id="PF11255">
    <property type="entry name" value="DUF3054"/>
    <property type="match status" value="1"/>
</dbReference>
<keyword evidence="3" id="KW-1185">Reference proteome</keyword>
<dbReference type="PANTHER" id="PTHR35283">
    <property type="entry name" value="T12C22.21 PROTEIN"/>
    <property type="match status" value="1"/>
</dbReference>
<keyword evidence="1" id="KW-0472">Membrane</keyword>
<dbReference type="Proteomes" id="UP001589619">
    <property type="component" value="Unassembled WGS sequence"/>
</dbReference>
<evidence type="ECO:0000313" key="3">
    <source>
        <dbReference type="Proteomes" id="UP001589619"/>
    </source>
</evidence>
<comment type="caution">
    <text evidence="2">The sequence shown here is derived from an EMBL/GenBank/DDBJ whole genome shotgun (WGS) entry which is preliminary data.</text>
</comment>
<keyword evidence="1" id="KW-0812">Transmembrane</keyword>